<organism evidence="1 2">
    <name type="scientific">Prochlorococcus phage P-HM1</name>
    <dbReference type="NCBI Taxonomy" id="445700"/>
    <lineage>
        <taxon>Viruses</taxon>
        <taxon>Duplodnaviria</taxon>
        <taxon>Heunggongvirae</taxon>
        <taxon>Uroviricota</taxon>
        <taxon>Caudoviricetes</taxon>
        <taxon>Eurybiavirus</taxon>
        <taxon>Eurybiavirus PHM2</taxon>
    </lineage>
</organism>
<protein>
    <submittedName>
        <fullName evidence="1">Uncharacterized protein</fullName>
    </submittedName>
</protein>
<accession>E3SN22</accession>
<dbReference type="Proteomes" id="UP000006530">
    <property type="component" value="Segment"/>
</dbReference>
<sequence length="258" mass="28637">MDWSPHIVVKAEDAQSVPTSVAALKTFGIGFPDTKATVHCIGLPAANFCKQWAEEGGHTILGYPSTVKKSQLHYEIVRRTRLPVALIAGTTIFYEDVSDYSTTKLFGADTLPEWNLTDKVIKCEAIEKTIIFVAKPVQVVATLKEITKYTSSQNSLESKDISKWGGQSIVMNGKVYHQASGIFNMLFQYDKSYMTNFSSKTADKYETVFGGCSISSTMKTLEETGHDTSKFMTYINAAINEDWEGVKGYRKVFVDSIS</sequence>
<dbReference type="RefSeq" id="YP_004322616.1">
    <property type="nucleotide sequence ID" value="NC_015280.1"/>
</dbReference>
<dbReference type="GeneID" id="10327104"/>
<dbReference type="OrthoDB" id="30280at10239"/>
<proteinExistence type="predicted"/>
<name>E3SN22_9CAUD</name>
<keyword evidence="2" id="KW-1185">Reference proteome</keyword>
<gene>
    <name evidence="1" type="ORF">PHM1_191</name>
</gene>
<reference evidence="1 2" key="1">
    <citation type="journal article" date="2010" name="Environ. Microbiol.">
        <title>Genomic analysis of oceanic cyanobacterial myoviruses compared with T4-like myoviruses from diverse hosts and environments.</title>
        <authorList>
            <person name="Sullivan M.B."/>
            <person name="Huang K.H."/>
            <person name="Ignacio-Espinoza J.C."/>
            <person name="Berlin A.M."/>
            <person name="Kelly L."/>
            <person name="Weigele P.R."/>
            <person name="DeFrancesco A.S."/>
            <person name="Kern S.E."/>
            <person name="Thompson L.R."/>
            <person name="Young S."/>
            <person name="Yandava C."/>
            <person name="Fu R."/>
            <person name="Krastins B."/>
            <person name="Chase M."/>
            <person name="Sarracino D."/>
            <person name="Osburne M.S."/>
            <person name="Henn M.R."/>
            <person name="Chisholm S.W."/>
        </authorList>
    </citation>
    <scope>NUCLEOTIDE SEQUENCE [LARGE SCALE GENOMIC DNA]</scope>
    <source>
        <strain evidence="1">M4-247</strain>
    </source>
</reference>
<dbReference type="EMBL" id="GU071101">
    <property type="protein sequence ID" value="ADO98815.1"/>
    <property type="molecule type" value="Genomic_DNA"/>
</dbReference>
<evidence type="ECO:0000313" key="1">
    <source>
        <dbReference type="EMBL" id="ADO98815.1"/>
    </source>
</evidence>
<evidence type="ECO:0000313" key="2">
    <source>
        <dbReference type="Proteomes" id="UP000006530"/>
    </source>
</evidence>
<dbReference type="KEGG" id="vg:10327104"/>